<gene>
    <name evidence="14" type="ORF">GCM10011316_18520</name>
</gene>
<comment type="caution">
    <text evidence="14">The sequence shown here is derived from an EMBL/GenBank/DDBJ whole genome shotgun (WGS) entry which is preliminary data.</text>
</comment>
<feature type="binding site" evidence="9">
    <location>
        <position position="155"/>
    </location>
    <ligand>
        <name>substrate</name>
    </ligand>
</feature>
<feature type="binding site" evidence="10">
    <location>
        <position position="177"/>
    </location>
    <ligand>
        <name>Mn(2+)</name>
        <dbReference type="ChEBI" id="CHEBI:29035"/>
    </ligand>
</feature>
<evidence type="ECO:0000256" key="6">
    <source>
        <dbReference type="ARBA" id="ARBA00023211"/>
    </source>
</evidence>
<keyword evidence="3 10" id="KW-0479">Metal-binding</keyword>
<keyword evidence="15" id="KW-1185">Reference proteome</keyword>
<evidence type="ECO:0000256" key="9">
    <source>
        <dbReference type="PIRSR" id="PIRSR601088-2"/>
    </source>
</evidence>
<dbReference type="InterPro" id="IPR015955">
    <property type="entry name" value="Lactate_DH/Glyco_Ohase_4_C"/>
</dbReference>
<evidence type="ECO:0000313" key="14">
    <source>
        <dbReference type="EMBL" id="GGB46695.1"/>
    </source>
</evidence>
<organism evidence="14 15">
    <name type="scientific">Roseibium aquae</name>
    <dbReference type="NCBI Taxonomy" id="1323746"/>
    <lineage>
        <taxon>Bacteria</taxon>
        <taxon>Pseudomonadati</taxon>
        <taxon>Pseudomonadota</taxon>
        <taxon>Alphaproteobacteria</taxon>
        <taxon>Hyphomicrobiales</taxon>
        <taxon>Stappiaceae</taxon>
        <taxon>Roseibium</taxon>
    </lineage>
</organism>
<comment type="similarity">
    <text evidence="2 12">Belongs to the glycosyl hydrolase 4 family.</text>
</comment>
<evidence type="ECO:0000256" key="12">
    <source>
        <dbReference type="RuleBase" id="RU361152"/>
    </source>
</evidence>
<feature type="binding site" evidence="10">
    <location>
        <position position="214"/>
    </location>
    <ligand>
        <name>Mn(2+)</name>
        <dbReference type="ChEBI" id="CHEBI:29035"/>
    </ligand>
</feature>
<keyword evidence="10" id="KW-0533">Nickel</keyword>
<dbReference type="RefSeq" id="WP_150496047.1">
    <property type="nucleotide sequence ID" value="NZ_BMFA01000005.1"/>
</dbReference>
<evidence type="ECO:0000256" key="5">
    <source>
        <dbReference type="ARBA" id="ARBA00023027"/>
    </source>
</evidence>
<proteinExistence type="inferred from homology"/>
<comment type="cofactor">
    <cofactor evidence="1">
        <name>Mn(2+)</name>
        <dbReference type="ChEBI" id="CHEBI:29035"/>
    </cofactor>
</comment>
<dbReference type="EMBL" id="BMFA01000005">
    <property type="protein sequence ID" value="GGB46695.1"/>
    <property type="molecule type" value="Genomic_DNA"/>
</dbReference>
<dbReference type="PANTHER" id="PTHR32092:SF2">
    <property type="entry name" value="ALPHA-GALACTURONIDASE"/>
    <property type="match status" value="1"/>
</dbReference>
<dbReference type="Gene3D" id="3.90.1820.10">
    <property type="entry name" value="AglA-like glucosidase"/>
    <property type="match status" value="1"/>
</dbReference>
<evidence type="ECO:0000313" key="15">
    <source>
        <dbReference type="Proteomes" id="UP000605148"/>
    </source>
</evidence>
<comment type="cofactor">
    <cofactor evidence="12">
        <name>NAD(+)</name>
        <dbReference type="ChEBI" id="CHEBI:57540"/>
    </cofactor>
    <text evidence="12">Binds 1 NAD(+) per subunit.</text>
</comment>
<evidence type="ECO:0000256" key="11">
    <source>
        <dbReference type="PIRSR" id="PIRSR601088-4"/>
    </source>
</evidence>
<keyword evidence="8 12" id="KW-0326">Glycosidase</keyword>
<reference evidence="14" key="1">
    <citation type="journal article" date="2014" name="Int. J. Syst. Evol. Microbiol.">
        <title>Complete genome sequence of Corynebacterium casei LMG S-19264T (=DSM 44701T), isolated from a smear-ripened cheese.</title>
        <authorList>
            <consortium name="US DOE Joint Genome Institute (JGI-PGF)"/>
            <person name="Walter F."/>
            <person name="Albersmeier A."/>
            <person name="Kalinowski J."/>
            <person name="Ruckert C."/>
        </authorList>
    </citation>
    <scope>NUCLEOTIDE SEQUENCE</scope>
    <source>
        <strain evidence="14">CGMCC 1.12426</strain>
    </source>
</reference>
<reference evidence="14" key="2">
    <citation type="submission" date="2020-09" db="EMBL/GenBank/DDBJ databases">
        <authorList>
            <person name="Sun Q."/>
            <person name="Zhou Y."/>
        </authorList>
    </citation>
    <scope>NUCLEOTIDE SEQUENCE</scope>
    <source>
        <strain evidence="14">CGMCC 1.12426</strain>
    </source>
</reference>
<dbReference type="Pfam" id="PF02056">
    <property type="entry name" value="Glyco_hydro_4"/>
    <property type="match status" value="1"/>
</dbReference>
<dbReference type="GO" id="GO:0016616">
    <property type="term" value="F:oxidoreductase activity, acting on the CH-OH group of donors, NAD or NADP as acceptor"/>
    <property type="evidence" value="ECO:0007669"/>
    <property type="project" value="InterPro"/>
</dbReference>
<evidence type="ECO:0000256" key="3">
    <source>
        <dbReference type="ARBA" id="ARBA00022723"/>
    </source>
</evidence>
<feature type="domain" description="Glycosyl hydrolase family 4 C-terminal" evidence="13">
    <location>
        <begin position="209"/>
        <end position="432"/>
    </location>
</feature>
<keyword evidence="6 10" id="KW-0464">Manganese</keyword>
<keyword evidence="7" id="KW-0119">Carbohydrate metabolism</keyword>
<dbReference type="InterPro" id="IPR001088">
    <property type="entry name" value="Glyco_hydro_4"/>
</dbReference>
<dbReference type="PANTHER" id="PTHR32092">
    <property type="entry name" value="6-PHOSPHO-BETA-GLUCOSIDASE-RELATED"/>
    <property type="match status" value="1"/>
</dbReference>
<keyword evidence="10" id="KW-0408">Iron</keyword>
<name>A0A916X1D5_9HYPH</name>
<evidence type="ECO:0000256" key="10">
    <source>
        <dbReference type="PIRSR" id="PIRSR601088-3"/>
    </source>
</evidence>
<evidence type="ECO:0000256" key="2">
    <source>
        <dbReference type="ARBA" id="ARBA00010141"/>
    </source>
</evidence>
<keyword evidence="10" id="KW-0170">Cobalt</keyword>
<protein>
    <submittedName>
        <fullName evidence="14">Alpha-glucosidase/alpha-galactosidase</fullName>
    </submittedName>
</protein>
<feature type="site" description="Increases basicity of active site Tyr" evidence="11">
    <location>
        <position position="117"/>
    </location>
</feature>
<evidence type="ECO:0000256" key="8">
    <source>
        <dbReference type="ARBA" id="ARBA00023295"/>
    </source>
</evidence>
<evidence type="ECO:0000256" key="1">
    <source>
        <dbReference type="ARBA" id="ARBA00001936"/>
    </source>
</evidence>
<dbReference type="AlphaFoldDB" id="A0A916X1D5"/>
<dbReference type="GO" id="GO:0004553">
    <property type="term" value="F:hydrolase activity, hydrolyzing O-glycosyl compounds"/>
    <property type="evidence" value="ECO:0007669"/>
    <property type="project" value="InterPro"/>
</dbReference>
<dbReference type="GO" id="GO:0046872">
    <property type="term" value="F:metal ion binding"/>
    <property type="evidence" value="ECO:0007669"/>
    <property type="project" value="UniProtKB-KW"/>
</dbReference>
<dbReference type="Proteomes" id="UP000605148">
    <property type="component" value="Unassembled WGS sequence"/>
</dbReference>
<evidence type="ECO:0000256" key="7">
    <source>
        <dbReference type="ARBA" id="ARBA00023277"/>
    </source>
</evidence>
<dbReference type="InterPro" id="IPR036291">
    <property type="entry name" value="NAD(P)-bd_dom_sf"/>
</dbReference>
<dbReference type="PRINTS" id="PR00732">
    <property type="entry name" value="GLHYDRLASE4"/>
</dbReference>
<sequence length="465" mass="51291">MTYSEYRIPVKITYIGGGSLNWALTLMSDLAADSQLAAEVRLYDCDMSAALRNERIGSRFAEVSVGTPARYRAVSNLPEALEGADIVVISILPGRFEDMAKDLDIPLRYGVPQSVGDTVGPGGFMRALRAVPTFLEIGKAIKAHAPEAFVCNLTNPMSVLTGALYAAFPGIRCWGECHEVTKIRKIAAFIANRDRPERLFSFRDVDVNVLGINHLTFVDRISVAGRDLMPAYAQFAAHHRDTGWCEVDPAPEDEHARYFEDRNRVKFDLMRRFGLPAAAGDRHLAEFFPVNEYLGAHAVWQFGLTPVDYRIRHQAHRREIAEAIASGDREPEIIRSDEALVDQIAALLGGKPFTANANLPNAGQLSGFDHGAIVETNVLFSAGKLTPVKAGRLPTDLEEIIVEHSRRQTALVRALVEEDYRGLFAIFRGDPLLRQVPDRDAAAMYRDMLASTAHLLPAGLLQEAA</sequence>
<dbReference type="SUPFAM" id="SSF56327">
    <property type="entry name" value="LDH C-terminal domain-like"/>
    <property type="match status" value="1"/>
</dbReference>
<keyword evidence="5 12" id="KW-0520">NAD</keyword>
<dbReference type="InterPro" id="IPR053715">
    <property type="entry name" value="GH4_Enzyme_sf"/>
</dbReference>
<evidence type="ECO:0000256" key="4">
    <source>
        <dbReference type="ARBA" id="ARBA00022801"/>
    </source>
</evidence>
<accession>A0A916X1D5</accession>
<dbReference type="InterPro" id="IPR022616">
    <property type="entry name" value="Glyco_hydro_4_C"/>
</dbReference>
<dbReference type="SUPFAM" id="SSF51735">
    <property type="entry name" value="NAD(P)-binding Rossmann-fold domains"/>
    <property type="match status" value="1"/>
</dbReference>
<evidence type="ECO:0000259" key="13">
    <source>
        <dbReference type="Pfam" id="PF11975"/>
    </source>
</evidence>
<dbReference type="GO" id="GO:0005975">
    <property type="term" value="P:carbohydrate metabolic process"/>
    <property type="evidence" value="ECO:0007669"/>
    <property type="project" value="InterPro"/>
</dbReference>
<dbReference type="OrthoDB" id="9767022at2"/>
<keyword evidence="4 12" id="KW-0378">Hydrolase</keyword>
<dbReference type="Pfam" id="PF11975">
    <property type="entry name" value="Glyco_hydro_4C"/>
    <property type="match status" value="1"/>
</dbReference>